<evidence type="ECO:0000313" key="2">
    <source>
        <dbReference type="Proteomes" id="UP000014585"/>
    </source>
</evidence>
<evidence type="ECO:0000313" key="1">
    <source>
        <dbReference type="EMBL" id="EPF18508.1"/>
    </source>
</evidence>
<proteinExistence type="predicted"/>
<organism evidence="1 2">
    <name type="scientific">Cedecea davisae DSM 4568</name>
    <dbReference type="NCBI Taxonomy" id="566551"/>
    <lineage>
        <taxon>Bacteria</taxon>
        <taxon>Pseudomonadati</taxon>
        <taxon>Pseudomonadota</taxon>
        <taxon>Gammaproteobacteria</taxon>
        <taxon>Enterobacterales</taxon>
        <taxon>Enterobacteriaceae</taxon>
        <taxon>Cedecea</taxon>
    </lineage>
</organism>
<reference evidence="1 2" key="1">
    <citation type="submission" date="2013-04" db="EMBL/GenBank/DDBJ databases">
        <authorList>
            <person name="Weinstock G."/>
            <person name="Sodergren E."/>
            <person name="Lobos E.A."/>
            <person name="Fulton L."/>
            <person name="Fulton R."/>
            <person name="Courtney L."/>
            <person name="Fronick C."/>
            <person name="O'Laughlin M."/>
            <person name="Godfrey J."/>
            <person name="Wilson R.M."/>
            <person name="Miner T."/>
            <person name="Farmer C."/>
            <person name="Delehaunty K."/>
            <person name="Cordes M."/>
            <person name="Minx P."/>
            <person name="Tomlinson C."/>
            <person name="Chen J."/>
            <person name="Wollam A."/>
            <person name="Pepin K.H."/>
            <person name="Palsikar V.B."/>
            <person name="Zhang X."/>
            <person name="Suruliraj S."/>
            <person name="Perna N.T."/>
            <person name="Plunkett G."/>
            <person name="Warren W."/>
            <person name="Mitreva M."/>
            <person name="Mardis E.R."/>
            <person name="Wilson R.K."/>
        </authorList>
    </citation>
    <scope>NUCLEOTIDE SEQUENCE [LARGE SCALE GENOMIC DNA]</scope>
    <source>
        <strain evidence="1 2">DSM 4568</strain>
    </source>
</reference>
<comment type="caution">
    <text evidence="1">The sequence shown here is derived from an EMBL/GenBank/DDBJ whole genome shotgun (WGS) entry which is preliminary data.</text>
</comment>
<dbReference type="AlphaFoldDB" id="S3IXS1"/>
<dbReference type="STRING" id="566551.HMPREF0201_01112"/>
<accession>S3IXS1</accession>
<gene>
    <name evidence="1" type="ORF">HMPREF0201_01112</name>
</gene>
<dbReference type="Proteomes" id="UP000014585">
    <property type="component" value="Unassembled WGS sequence"/>
</dbReference>
<dbReference type="HOGENOM" id="CLU_3078043_0_0_6"/>
<sequence length="52" mass="5686">MGFDSISIAITHCKTNAIKGKDAAIPKVCAPQLKNKRRRSAFRDYAGFTSSI</sequence>
<protein>
    <submittedName>
        <fullName evidence="1">Uncharacterized protein</fullName>
    </submittedName>
</protein>
<dbReference type="EMBL" id="ATDT01000006">
    <property type="protein sequence ID" value="EPF18508.1"/>
    <property type="molecule type" value="Genomic_DNA"/>
</dbReference>
<name>S3IXS1_9ENTR</name>